<dbReference type="EMBL" id="JACCAU010000002">
    <property type="protein sequence ID" value="NYH20345.1"/>
    <property type="molecule type" value="Genomic_DNA"/>
</dbReference>
<evidence type="ECO:0000313" key="1">
    <source>
        <dbReference type="EMBL" id="NYH20345.1"/>
    </source>
</evidence>
<evidence type="ECO:0000313" key="2">
    <source>
        <dbReference type="Proteomes" id="UP000572540"/>
    </source>
</evidence>
<organism evidence="1 2">
    <name type="scientific">Paraburkholderia bryophila</name>
    <dbReference type="NCBI Taxonomy" id="420952"/>
    <lineage>
        <taxon>Bacteria</taxon>
        <taxon>Pseudomonadati</taxon>
        <taxon>Pseudomonadota</taxon>
        <taxon>Betaproteobacteria</taxon>
        <taxon>Burkholderiales</taxon>
        <taxon>Burkholderiaceae</taxon>
        <taxon>Paraburkholderia</taxon>
    </lineage>
</organism>
<comment type="caution">
    <text evidence="1">The sequence shown here is derived from an EMBL/GenBank/DDBJ whole genome shotgun (WGS) entry which is preliminary data.</text>
</comment>
<name>A0A7Z0B543_9BURK</name>
<gene>
    <name evidence="1" type="ORF">GGD41_007687</name>
</gene>
<protein>
    <submittedName>
        <fullName evidence="1">Uncharacterized protein</fullName>
    </submittedName>
</protein>
<dbReference type="RefSeq" id="WP_179704018.1">
    <property type="nucleotide sequence ID" value="NZ_JACCAU010000002.1"/>
</dbReference>
<dbReference type="Proteomes" id="UP000572540">
    <property type="component" value="Unassembled WGS sequence"/>
</dbReference>
<dbReference type="AlphaFoldDB" id="A0A7Z0B543"/>
<reference evidence="1 2" key="1">
    <citation type="submission" date="2020-07" db="EMBL/GenBank/DDBJ databases">
        <title>Exploring microbial biodiversity for novel pathways involved in the catabolism of aromatic compounds derived from lignin.</title>
        <authorList>
            <person name="Elkins J."/>
        </authorList>
    </citation>
    <scope>NUCLEOTIDE SEQUENCE [LARGE SCALE GENOMIC DNA]</scope>
    <source>
        <strain evidence="1 2">H2C3B</strain>
    </source>
</reference>
<accession>A0A7Z0B543</accession>
<proteinExistence type="predicted"/>
<sequence>MIEDRSVAAEVSDKLLAANHSIVDALKVVEQHCSKEEAEMFRVEAANVAGHLFAFLLRPLWQLHPDLAPEGLDMTASKKKKKP</sequence>